<evidence type="ECO:0000259" key="1">
    <source>
        <dbReference type="Pfam" id="PF01593"/>
    </source>
</evidence>
<protein>
    <submittedName>
        <fullName evidence="2">Amine oxidase</fullName>
    </submittedName>
</protein>
<dbReference type="Proteomes" id="UP001370490">
    <property type="component" value="Unassembled WGS sequence"/>
</dbReference>
<gene>
    <name evidence="2" type="ORF">RJ641_036888</name>
</gene>
<comment type="caution">
    <text evidence="2">The sequence shown here is derived from an EMBL/GenBank/DDBJ whole genome shotgun (WGS) entry which is preliminary data.</text>
</comment>
<dbReference type="GO" id="GO:0016491">
    <property type="term" value="F:oxidoreductase activity"/>
    <property type="evidence" value="ECO:0007669"/>
    <property type="project" value="InterPro"/>
</dbReference>
<feature type="domain" description="Amine oxidase" evidence="1">
    <location>
        <begin position="276"/>
        <end position="312"/>
    </location>
</feature>
<evidence type="ECO:0000313" key="2">
    <source>
        <dbReference type="EMBL" id="KAK6933994.1"/>
    </source>
</evidence>
<dbReference type="InterPro" id="IPR002937">
    <property type="entry name" value="Amino_oxidase"/>
</dbReference>
<dbReference type="EMBL" id="JBAMMX010000009">
    <property type="protein sequence ID" value="KAK6933994.1"/>
    <property type="molecule type" value="Genomic_DNA"/>
</dbReference>
<keyword evidence="3" id="KW-1185">Reference proteome</keyword>
<dbReference type="Pfam" id="PF01593">
    <property type="entry name" value="Amino_oxidase"/>
    <property type="match status" value="1"/>
</dbReference>
<sequence>MDLSENIPVLLKGAHAHIKFSLAKVQQTAHINSSEWNIVPDHTVIHDCPDERCCAGHDACRCVPDQVTNEVPIAMSKALNFNPDELSMLNHAILLNFDDALVMICVSSSCAFLCLKNCMIHQQEKHGSKMPSGETVSQSLIIFTFLEAKFDLIHGFKRLRYDVTSYICYYMLSSLILPMVIFQSLDILKLLLPDDWKEMAYFKKLEKLVGVPIINVHIWFMKCLVDLRQGDAVIIVTLVTLIISFDRKLKNTYDHLLFSRSPLLSVYADISVTCKVSPIKGFYLAGDYTKQKYLASMESAVLSEKLCAQAIIEHISLILPSGGRNPSGIEISQIKCFSSRDENEI</sequence>
<proteinExistence type="predicted"/>
<accession>A0AAN8VLT0</accession>
<reference evidence="2 3" key="1">
    <citation type="submission" date="2023-12" db="EMBL/GenBank/DDBJ databases">
        <title>A high-quality genome assembly for Dillenia turbinata (Dilleniales).</title>
        <authorList>
            <person name="Chanderbali A."/>
        </authorList>
    </citation>
    <scope>NUCLEOTIDE SEQUENCE [LARGE SCALE GENOMIC DNA]</scope>
    <source>
        <strain evidence="2">LSX21</strain>
        <tissue evidence="2">Leaf</tissue>
    </source>
</reference>
<name>A0AAN8VLT0_9MAGN</name>
<organism evidence="2 3">
    <name type="scientific">Dillenia turbinata</name>
    <dbReference type="NCBI Taxonomy" id="194707"/>
    <lineage>
        <taxon>Eukaryota</taxon>
        <taxon>Viridiplantae</taxon>
        <taxon>Streptophyta</taxon>
        <taxon>Embryophyta</taxon>
        <taxon>Tracheophyta</taxon>
        <taxon>Spermatophyta</taxon>
        <taxon>Magnoliopsida</taxon>
        <taxon>eudicotyledons</taxon>
        <taxon>Gunneridae</taxon>
        <taxon>Pentapetalae</taxon>
        <taxon>Dilleniales</taxon>
        <taxon>Dilleniaceae</taxon>
        <taxon>Dillenia</taxon>
    </lineage>
</organism>
<dbReference type="AlphaFoldDB" id="A0AAN8VLT0"/>
<evidence type="ECO:0000313" key="3">
    <source>
        <dbReference type="Proteomes" id="UP001370490"/>
    </source>
</evidence>